<reference evidence="2 3" key="1">
    <citation type="submission" date="2014-08" db="EMBL/GenBank/DDBJ databases">
        <authorList>
            <person name="Baker A.R."/>
            <person name="Burr A.R."/>
            <person name="Dasin A.T."/>
            <person name="Garcia J.E."/>
            <person name="Guerrero B.J."/>
            <person name="Jones M.I."/>
            <person name="Kim J.T."/>
            <person name="Rockwood T.C."/>
            <person name="Shen A.C.Y."/>
            <person name="Stoddart K.E."/>
            <person name="Truong Q.M."/>
            <person name="Villegas R.L."/>
            <person name="Walker J.M."/>
            <person name="Bhuiyan S."/>
            <person name="Benjamin R.C."/>
            <person name="Hughes L.E."/>
            <person name="Hale R.H."/>
            <person name="Visi D.H."/>
            <person name="Allen M.S."/>
            <person name="Anders K.R."/>
            <person name="Braun M.A."/>
            <person name="Delesalle V.A."/>
            <person name="Ware V.C."/>
            <person name="Bradley K.W."/>
            <person name="Barker L.P."/>
            <person name="Asai D.J."/>
            <person name="Bowman C.A."/>
            <person name="Russell D.A."/>
            <person name="Pope W.H."/>
            <person name="Jacobs-Sera D."/>
            <person name="Hendrix R.W."/>
            <person name="Hatfull G.F."/>
        </authorList>
    </citation>
    <scope>NUCLEOTIDE SEQUENCE [LARGE SCALE GENOMIC DNA]</scope>
</reference>
<dbReference type="EMBL" id="KM401838">
    <property type="protein sequence ID" value="AIS73621.1"/>
    <property type="molecule type" value="Genomic_DNA"/>
</dbReference>
<proteinExistence type="predicted"/>
<keyword evidence="2" id="KW-0436">Ligase</keyword>
<dbReference type="SUPFAM" id="SSF56091">
    <property type="entry name" value="DNA ligase/mRNA capping enzyme, catalytic domain"/>
    <property type="match status" value="1"/>
</dbReference>
<evidence type="ECO:0000313" key="2">
    <source>
        <dbReference type="EMBL" id="AIS73621.1"/>
    </source>
</evidence>
<gene>
    <name evidence="2" type="ORF">PBI_VOHMINGHAZI_48</name>
</gene>
<dbReference type="GO" id="GO:0016874">
    <property type="term" value="F:ligase activity"/>
    <property type="evidence" value="ECO:0007669"/>
    <property type="project" value="UniProtKB-KW"/>
</dbReference>
<dbReference type="Proteomes" id="UP000029887">
    <property type="component" value="Segment"/>
</dbReference>
<accession>A0A097BXE9</accession>
<dbReference type="KEGG" id="vg:26795316"/>
<evidence type="ECO:0000313" key="3">
    <source>
        <dbReference type="Proteomes" id="UP000029887"/>
    </source>
</evidence>
<dbReference type="Gene3D" id="3.30.470.30">
    <property type="entry name" value="DNA ligase/mRNA capping enzyme"/>
    <property type="match status" value="1"/>
</dbReference>
<organism evidence="2 3">
    <name type="scientific">Mycobacterium phage VohminGhazi</name>
    <dbReference type="NCBI Taxonomy" id="1542912"/>
    <lineage>
        <taxon>Viruses</taxon>
        <taxon>Duplodnaviria</taxon>
        <taxon>Heunggongvirae</taxon>
        <taxon>Uroviricota</taxon>
        <taxon>Caudoviricetes</taxon>
        <taxon>Gladiatorvirus</taxon>
        <taxon>Gladiatorvirus ericB</taxon>
    </lineage>
</organism>
<dbReference type="OrthoDB" id="8705at10239"/>
<dbReference type="GeneID" id="26795316"/>
<sequence length="183" mass="20442">MALEFQAWPKTPRLNGASMIITEKIDGTNACVIVTEDGEVGAQSRNRLITPESDNAGFAQWVWQNAPVLSERLGPGHHYGEWWGLGIQRGYGMDRKKFSLFNTGRWDPSEVYLWEIPGLDVVPVLYEGQLDTHKITEVVEELRLSGSHVGEGNAEGVIIYIPRLNKVFKVLLENDNIPKGLVA</sequence>
<dbReference type="RefSeq" id="YP_009224170.1">
    <property type="nucleotide sequence ID" value="NC_029077.1"/>
</dbReference>
<dbReference type="Pfam" id="PF09414">
    <property type="entry name" value="RNA_ligase"/>
    <property type="match status" value="1"/>
</dbReference>
<dbReference type="InterPro" id="IPR021122">
    <property type="entry name" value="RNA_ligase_dom_REL/Rnl2"/>
</dbReference>
<feature type="domain" description="RNA ligase" evidence="1">
    <location>
        <begin position="19"/>
        <end position="170"/>
    </location>
</feature>
<evidence type="ECO:0000259" key="1">
    <source>
        <dbReference type="Pfam" id="PF09414"/>
    </source>
</evidence>
<protein>
    <submittedName>
        <fullName evidence="2">RNA ligase</fullName>
    </submittedName>
</protein>
<name>A0A097BXE9_9CAUD</name>